<keyword evidence="4" id="KW-1185">Reference proteome</keyword>
<protein>
    <submittedName>
        <fullName evidence="3">NAD-dependent epimerase</fullName>
    </submittedName>
</protein>
<dbReference type="Pfam" id="PF01370">
    <property type="entry name" value="Epimerase"/>
    <property type="match status" value="1"/>
</dbReference>
<gene>
    <name evidence="3" type="ORF">GCM10023231_11770</name>
</gene>
<dbReference type="RefSeq" id="WP_345230794.1">
    <property type="nucleotide sequence ID" value="NZ_BAABIQ010000005.1"/>
</dbReference>
<dbReference type="SUPFAM" id="SSF51735">
    <property type="entry name" value="NAD(P)-binding Rossmann-fold domains"/>
    <property type="match status" value="1"/>
</dbReference>
<feature type="domain" description="NAD-dependent epimerase/dehydratase" evidence="2">
    <location>
        <begin position="6"/>
        <end position="254"/>
    </location>
</feature>
<sequence>MAHKYLVTGAAGFIGSFVVNYLLNRGDYVVGIDNINDYYDVRLKYARLQQAGIEKSKIEWHKKAQSSTYSNYEFIRMNLEDKDELNELCKDNSFDAIINLAAQAGVRYSIENPDAYVQSNVVGFLNILEVCRAFHVKHLVYASSSSVYGMNESMPFSVKQNVDHPVSLYAATKKSNELMAHAYSHLYKIPTSSLRFFTVYGPWGRPDMAYYLFAEAIREDRPIKVFNHGRLKRDFTYIDDIVNGIINVLDNPAQPNVEWNGKFPDPSSSTAPFRVYNIGNNEPIELMEFIETIGEAMGKKPKMIMMDMQPGDVLATWADIDDLINNFNYKPKTSIKEGISLFTEWYKAYARP</sequence>
<comment type="caution">
    <text evidence="3">The sequence shown here is derived from an EMBL/GenBank/DDBJ whole genome shotgun (WGS) entry which is preliminary data.</text>
</comment>
<evidence type="ECO:0000313" key="3">
    <source>
        <dbReference type="EMBL" id="GAA4785512.1"/>
    </source>
</evidence>
<organism evidence="3 4">
    <name type="scientific">Olivibacter ginsenosidimutans</name>
    <dbReference type="NCBI Taxonomy" id="1176537"/>
    <lineage>
        <taxon>Bacteria</taxon>
        <taxon>Pseudomonadati</taxon>
        <taxon>Bacteroidota</taxon>
        <taxon>Sphingobacteriia</taxon>
        <taxon>Sphingobacteriales</taxon>
        <taxon>Sphingobacteriaceae</taxon>
        <taxon>Olivibacter</taxon>
    </lineage>
</organism>
<reference evidence="4" key="1">
    <citation type="journal article" date="2019" name="Int. J. Syst. Evol. Microbiol.">
        <title>The Global Catalogue of Microorganisms (GCM) 10K type strain sequencing project: providing services to taxonomists for standard genome sequencing and annotation.</title>
        <authorList>
            <consortium name="The Broad Institute Genomics Platform"/>
            <consortium name="The Broad Institute Genome Sequencing Center for Infectious Disease"/>
            <person name="Wu L."/>
            <person name="Ma J."/>
        </authorList>
    </citation>
    <scope>NUCLEOTIDE SEQUENCE [LARGE SCALE GENOMIC DNA]</scope>
    <source>
        <strain evidence="4">JCM 18200</strain>
    </source>
</reference>
<evidence type="ECO:0000256" key="1">
    <source>
        <dbReference type="ARBA" id="ARBA00023027"/>
    </source>
</evidence>
<dbReference type="InterPro" id="IPR036291">
    <property type="entry name" value="NAD(P)-bd_dom_sf"/>
</dbReference>
<evidence type="ECO:0000259" key="2">
    <source>
        <dbReference type="Pfam" id="PF01370"/>
    </source>
</evidence>
<dbReference type="EMBL" id="BAABIQ010000005">
    <property type="protein sequence ID" value="GAA4785512.1"/>
    <property type="molecule type" value="Genomic_DNA"/>
</dbReference>
<dbReference type="PANTHER" id="PTHR43574">
    <property type="entry name" value="EPIMERASE-RELATED"/>
    <property type="match status" value="1"/>
</dbReference>
<dbReference type="CDD" id="cd05253">
    <property type="entry name" value="UDP_GE_SDE_e"/>
    <property type="match status" value="1"/>
</dbReference>
<accession>A0ABP9ATI9</accession>
<dbReference type="Proteomes" id="UP001501411">
    <property type="component" value="Unassembled WGS sequence"/>
</dbReference>
<proteinExistence type="predicted"/>
<dbReference type="Gene3D" id="3.40.50.720">
    <property type="entry name" value="NAD(P)-binding Rossmann-like Domain"/>
    <property type="match status" value="1"/>
</dbReference>
<dbReference type="PRINTS" id="PR01713">
    <property type="entry name" value="NUCEPIMERASE"/>
</dbReference>
<dbReference type="InterPro" id="IPR001509">
    <property type="entry name" value="Epimerase_deHydtase"/>
</dbReference>
<keyword evidence="1" id="KW-0520">NAD</keyword>
<name>A0ABP9ATI9_9SPHI</name>
<evidence type="ECO:0000313" key="4">
    <source>
        <dbReference type="Proteomes" id="UP001501411"/>
    </source>
</evidence>